<gene>
    <name evidence="3" type="ORF">HNQ88_004681</name>
</gene>
<dbReference type="GO" id="GO:0016491">
    <property type="term" value="F:oxidoreductase activity"/>
    <property type="evidence" value="ECO:0007669"/>
    <property type="project" value="UniProtKB-KW"/>
</dbReference>
<dbReference type="Pfam" id="PF00106">
    <property type="entry name" value="adh_short"/>
    <property type="match status" value="1"/>
</dbReference>
<dbReference type="InterPro" id="IPR002347">
    <property type="entry name" value="SDR_fam"/>
</dbReference>
<protein>
    <submittedName>
        <fullName evidence="3">Nucleoside-diphosphate-sugar epimerase</fullName>
    </submittedName>
</protein>
<name>A0AAE3XTV4_9BACT</name>
<dbReference type="PANTHER" id="PTHR24320">
    <property type="entry name" value="RETINOL DEHYDROGENASE"/>
    <property type="match status" value="1"/>
</dbReference>
<organism evidence="3 4">
    <name type="scientific">Aureibacter tunicatorum</name>
    <dbReference type="NCBI Taxonomy" id="866807"/>
    <lineage>
        <taxon>Bacteria</taxon>
        <taxon>Pseudomonadati</taxon>
        <taxon>Bacteroidota</taxon>
        <taxon>Cytophagia</taxon>
        <taxon>Cytophagales</taxon>
        <taxon>Persicobacteraceae</taxon>
        <taxon>Aureibacter</taxon>
    </lineage>
</organism>
<dbReference type="EMBL" id="JAVDQD010000009">
    <property type="protein sequence ID" value="MDR6241594.1"/>
    <property type="molecule type" value="Genomic_DNA"/>
</dbReference>
<dbReference type="InterPro" id="IPR036291">
    <property type="entry name" value="NAD(P)-bd_dom_sf"/>
</dbReference>
<dbReference type="Gene3D" id="3.40.50.720">
    <property type="entry name" value="NAD(P)-binding Rossmann-like Domain"/>
    <property type="match status" value="1"/>
</dbReference>
<dbReference type="AlphaFoldDB" id="A0AAE3XTV4"/>
<keyword evidence="4" id="KW-1185">Reference proteome</keyword>
<comment type="similarity">
    <text evidence="1">Belongs to the short-chain dehydrogenases/reductases (SDR) family.</text>
</comment>
<dbReference type="Proteomes" id="UP001185092">
    <property type="component" value="Unassembled WGS sequence"/>
</dbReference>
<keyword evidence="2" id="KW-0560">Oxidoreductase</keyword>
<evidence type="ECO:0000313" key="4">
    <source>
        <dbReference type="Proteomes" id="UP001185092"/>
    </source>
</evidence>
<evidence type="ECO:0000313" key="3">
    <source>
        <dbReference type="EMBL" id="MDR6241594.1"/>
    </source>
</evidence>
<reference evidence="3" key="1">
    <citation type="submission" date="2023-07" db="EMBL/GenBank/DDBJ databases">
        <title>Genomic Encyclopedia of Type Strains, Phase IV (KMG-IV): sequencing the most valuable type-strain genomes for metagenomic binning, comparative biology and taxonomic classification.</title>
        <authorList>
            <person name="Goeker M."/>
        </authorList>
    </citation>
    <scope>NUCLEOTIDE SEQUENCE</scope>
    <source>
        <strain evidence="3">DSM 26174</strain>
    </source>
</reference>
<proteinExistence type="inferred from homology"/>
<comment type="caution">
    <text evidence="3">The sequence shown here is derived from an EMBL/GenBank/DDBJ whole genome shotgun (WGS) entry which is preliminary data.</text>
</comment>
<dbReference type="RefSeq" id="WP_309942512.1">
    <property type="nucleotide sequence ID" value="NZ_AP025307.1"/>
</dbReference>
<evidence type="ECO:0000256" key="1">
    <source>
        <dbReference type="ARBA" id="ARBA00006484"/>
    </source>
</evidence>
<sequence length="320" mass="34891">MTTNQNQNLSVFITGANGGLGFETAKILLASGVGRLALATRKEAKAVQARARILDQVRAKGKVEAYGGFDMNDPKSIEDSVKRMPENKPFNVIFLQAGGVFFTDDYQFLNYGKKRLEKTVFQNAFGAYITLVNLQKAGLVAPNARVVFAGGEGARGIPGMIEKPVFLSYNSLKGYIEGSKDMPAYNPMNSIGISKLVSALISQKLSEINDGNEYIWFTPGLTHGTNGLKKVAPVKRFFMEKVMFGMSAMLGMSQSPKKGAEKYAECLLGEVGKNGDVLGAPEGKVLGKITDQKPMNPSIRDRDLIDGIWRMVNEIYPRTA</sequence>
<dbReference type="SUPFAM" id="SSF51735">
    <property type="entry name" value="NAD(P)-binding Rossmann-fold domains"/>
    <property type="match status" value="1"/>
</dbReference>
<accession>A0AAE3XTV4</accession>
<dbReference type="PANTHER" id="PTHR24320:SF148">
    <property type="entry name" value="NAD(P)-BINDING ROSSMANN-FOLD SUPERFAMILY PROTEIN"/>
    <property type="match status" value="1"/>
</dbReference>
<evidence type="ECO:0000256" key="2">
    <source>
        <dbReference type="ARBA" id="ARBA00023002"/>
    </source>
</evidence>